<dbReference type="RefSeq" id="WP_307257001.1">
    <property type="nucleotide sequence ID" value="NZ_JAUSUC010000013.1"/>
</dbReference>
<reference evidence="5" key="1">
    <citation type="submission" date="2023-07" db="EMBL/GenBank/DDBJ databases">
        <title>Genomic Encyclopedia of Type Strains, Phase IV (KMG-IV): sequencing the most valuable type-strain genomes for metagenomic binning, comparative biology and taxonomic classification.</title>
        <authorList>
            <person name="Goeker M."/>
        </authorList>
    </citation>
    <scope>NUCLEOTIDE SEQUENCE</scope>
    <source>
        <strain evidence="5">DSM 23947</strain>
    </source>
</reference>
<dbReference type="InterPro" id="IPR011711">
    <property type="entry name" value="GntR_C"/>
</dbReference>
<protein>
    <submittedName>
        <fullName evidence="5">DNA-binding FadR family transcriptional regulator</fullName>
    </submittedName>
</protein>
<evidence type="ECO:0000313" key="6">
    <source>
        <dbReference type="Proteomes" id="UP001237207"/>
    </source>
</evidence>
<dbReference type="InterPro" id="IPR008920">
    <property type="entry name" value="TF_FadR/GntR_C"/>
</dbReference>
<name>A0AAJ1T1B5_9BACI</name>
<organism evidence="5 6">
    <name type="scientific">Oikeobacillus pervagus</name>
    <dbReference type="NCBI Taxonomy" id="1325931"/>
    <lineage>
        <taxon>Bacteria</taxon>
        <taxon>Bacillati</taxon>
        <taxon>Bacillota</taxon>
        <taxon>Bacilli</taxon>
        <taxon>Bacillales</taxon>
        <taxon>Bacillaceae</taxon>
        <taxon>Oikeobacillus</taxon>
    </lineage>
</organism>
<sequence length="239" mass="27331">MAPQSKKKTYQVIVDQLKEHFLNGDMKQGDKLPTERELASQFKVSRTSVREALRKLEMKGIIETRQGSGSFIKSIEFQSFGEELSSAIVNTERKLVYEMLELRRVLEMECAYLASHRATSKDLEKIRQALEDMVIAKNDVELGLKADVNFHINIVSASNNTIFLTLIQTLNGQLQDNIRATRMQRFSNPERIEDTIDEHKQIYLAIASGNGELAKNLMENHILQIRKEFAESSLHHLKG</sequence>
<dbReference type="CDD" id="cd07377">
    <property type="entry name" value="WHTH_GntR"/>
    <property type="match status" value="1"/>
</dbReference>
<feature type="domain" description="HTH gntR-type" evidence="4">
    <location>
        <begin position="7"/>
        <end position="75"/>
    </location>
</feature>
<dbReference type="PANTHER" id="PTHR43537">
    <property type="entry name" value="TRANSCRIPTIONAL REGULATOR, GNTR FAMILY"/>
    <property type="match status" value="1"/>
</dbReference>
<dbReference type="SUPFAM" id="SSF46785">
    <property type="entry name" value="Winged helix' DNA-binding domain"/>
    <property type="match status" value="1"/>
</dbReference>
<accession>A0AAJ1T1B5</accession>
<dbReference type="SUPFAM" id="SSF48008">
    <property type="entry name" value="GntR ligand-binding domain-like"/>
    <property type="match status" value="1"/>
</dbReference>
<evidence type="ECO:0000259" key="4">
    <source>
        <dbReference type="PROSITE" id="PS50949"/>
    </source>
</evidence>
<dbReference type="SMART" id="SM00345">
    <property type="entry name" value="HTH_GNTR"/>
    <property type="match status" value="1"/>
</dbReference>
<dbReference type="Pfam" id="PF07729">
    <property type="entry name" value="FCD"/>
    <property type="match status" value="1"/>
</dbReference>
<dbReference type="PROSITE" id="PS50949">
    <property type="entry name" value="HTH_GNTR"/>
    <property type="match status" value="1"/>
</dbReference>
<keyword evidence="1" id="KW-0805">Transcription regulation</keyword>
<dbReference type="Pfam" id="PF00392">
    <property type="entry name" value="GntR"/>
    <property type="match status" value="1"/>
</dbReference>
<dbReference type="EMBL" id="JAUSUC010000013">
    <property type="protein sequence ID" value="MDQ0215002.1"/>
    <property type="molecule type" value="Genomic_DNA"/>
</dbReference>
<dbReference type="PRINTS" id="PR00035">
    <property type="entry name" value="HTHGNTR"/>
</dbReference>
<keyword evidence="2 5" id="KW-0238">DNA-binding</keyword>
<dbReference type="AlphaFoldDB" id="A0AAJ1T1B5"/>
<evidence type="ECO:0000256" key="3">
    <source>
        <dbReference type="ARBA" id="ARBA00023163"/>
    </source>
</evidence>
<comment type="caution">
    <text evidence="5">The sequence shown here is derived from an EMBL/GenBank/DDBJ whole genome shotgun (WGS) entry which is preliminary data.</text>
</comment>
<dbReference type="PANTHER" id="PTHR43537:SF5">
    <property type="entry name" value="UXU OPERON TRANSCRIPTIONAL REGULATOR"/>
    <property type="match status" value="1"/>
</dbReference>
<dbReference type="Gene3D" id="1.20.120.530">
    <property type="entry name" value="GntR ligand-binding domain-like"/>
    <property type="match status" value="1"/>
</dbReference>
<keyword evidence="6" id="KW-1185">Reference proteome</keyword>
<proteinExistence type="predicted"/>
<dbReference type="Proteomes" id="UP001237207">
    <property type="component" value="Unassembled WGS sequence"/>
</dbReference>
<dbReference type="GO" id="GO:0003677">
    <property type="term" value="F:DNA binding"/>
    <property type="evidence" value="ECO:0007669"/>
    <property type="project" value="UniProtKB-KW"/>
</dbReference>
<evidence type="ECO:0000313" key="5">
    <source>
        <dbReference type="EMBL" id="MDQ0215002.1"/>
    </source>
</evidence>
<dbReference type="SMART" id="SM00895">
    <property type="entry name" value="FCD"/>
    <property type="match status" value="1"/>
</dbReference>
<dbReference type="GO" id="GO:0003700">
    <property type="term" value="F:DNA-binding transcription factor activity"/>
    <property type="evidence" value="ECO:0007669"/>
    <property type="project" value="InterPro"/>
</dbReference>
<gene>
    <name evidence="5" type="ORF">J2S13_001401</name>
</gene>
<dbReference type="Gene3D" id="1.10.10.10">
    <property type="entry name" value="Winged helix-like DNA-binding domain superfamily/Winged helix DNA-binding domain"/>
    <property type="match status" value="1"/>
</dbReference>
<evidence type="ECO:0000256" key="2">
    <source>
        <dbReference type="ARBA" id="ARBA00023125"/>
    </source>
</evidence>
<dbReference type="InterPro" id="IPR000524">
    <property type="entry name" value="Tscrpt_reg_HTH_GntR"/>
</dbReference>
<dbReference type="InterPro" id="IPR036390">
    <property type="entry name" value="WH_DNA-bd_sf"/>
</dbReference>
<evidence type="ECO:0000256" key="1">
    <source>
        <dbReference type="ARBA" id="ARBA00023015"/>
    </source>
</evidence>
<dbReference type="InterPro" id="IPR036388">
    <property type="entry name" value="WH-like_DNA-bd_sf"/>
</dbReference>
<keyword evidence="3" id="KW-0804">Transcription</keyword>